<dbReference type="KEGG" id="anf:AQPE_4557"/>
<reference evidence="1" key="1">
    <citation type="journal article" date="2020" name="Int. J. Syst. Evol. Microbiol.">
        <title>Aquipluma nitroreducens gen. nov. sp. nov., a novel facultatively anaerobic bacterium isolated from a freshwater lake.</title>
        <authorList>
            <person name="Watanabe M."/>
            <person name="Kojima H."/>
            <person name="Fukui M."/>
        </authorList>
    </citation>
    <scope>NUCLEOTIDE SEQUENCE</scope>
    <source>
        <strain evidence="1">MeG22</strain>
    </source>
</reference>
<dbReference type="Proteomes" id="UP001193389">
    <property type="component" value="Chromosome"/>
</dbReference>
<accession>A0A5K7SFV8</accession>
<organism evidence="1 2">
    <name type="scientific">Aquipluma nitroreducens</name>
    <dbReference type="NCBI Taxonomy" id="2010828"/>
    <lineage>
        <taxon>Bacteria</taxon>
        <taxon>Pseudomonadati</taxon>
        <taxon>Bacteroidota</taxon>
        <taxon>Bacteroidia</taxon>
        <taxon>Marinilabiliales</taxon>
        <taxon>Prolixibacteraceae</taxon>
        <taxon>Aquipluma</taxon>
    </lineage>
</organism>
<protein>
    <submittedName>
        <fullName evidence="1">Uncharacterized protein</fullName>
    </submittedName>
</protein>
<evidence type="ECO:0000313" key="1">
    <source>
        <dbReference type="EMBL" id="BBE20366.1"/>
    </source>
</evidence>
<gene>
    <name evidence="1" type="ORF">AQPE_4557</name>
</gene>
<name>A0A5K7SFV8_9BACT</name>
<dbReference type="EMBL" id="AP018694">
    <property type="protein sequence ID" value="BBE20366.1"/>
    <property type="molecule type" value="Genomic_DNA"/>
</dbReference>
<sequence length="55" mass="6273">MVSLLRKQWSICSGIWWSVCPGNGGQFKLESGGQFHRFFQKILKHGKILMIFSGC</sequence>
<dbReference type="AlphaFoldDB" id="A0A5K7SFV8"/>
<proteinExistence type="predicted"/>
<keyword evidence="2" id="KW-1185">Reference proteome</keyword>
<evidence type="ECO:0000313" key="2">
    <source>
        <dbReference type="Proteomes" id="UP001193389"/>
    </source>
</evidence>